<accession>A0A366E052</accession>
<name>A0A366E052_9HYPH</name>
<comment type="caution">
    <text evidence="1">The sequence shown here is derived from an EMBL/GenBank/DDBJ whole genome shotgun (WGS) entry which is preliminary data.</text>
</comment>
<proteinExistence type="predicted"/>
<keyword evidence="2" id="KW-1185">Reference proteome</keyword>
<dbReference type="AlphaFoldDB" id="A0A366E052"/>
<evidence type="ECO:0000313" key="2">
    <source>
        <dbReference type="Proteomes" id="UP000252893"/>
    </source>
</evidence>
<sequence length="322" mass="36613">MSRKVGYQSGIREWDLHTNWYLIGGRTPSKLLKSFKNANINIDNNQRHLSNFGLHDVDTLPSNPDYNRFKQALDTLFYDSLTSTKANRDQFRDYYNVLPDGDEPIGLVDIGWAGNIQKSLIHAIGDVSARERVHGLYLGTLSSSNRMKEKGLQLKGWICNGGAPHHWEQLLTSGAIEILEFLLTADHGSTLSLQKNEDGTIHPIMEELSEAEAPYREKALRVQAGANKFFDDYAFLLTLYDPATLITSAWINPFERLVSNPTDLELEELAGLTHSNLPGANDDRQPLASRQPFHTRYRKRHLKRARDKSYWKAAFDKLNKGF</sequence>
<dbReference type="EMBL" id="QNRH01000004">
    <property type="protein sequence ID" value="RBO94838.1"/>
    <property type="molecule type" value="Genomic_DNA"/>
</dbReference>
<dbReference type="RefSeq" id="WP_113944704.1">
    <property type="nucleotide sequence ID" value="NZ_JBHEEG010000001.1"/>
</dbReference>
<organism evidence="1 2">
    <name type="scientific">Pseudochrobactrum asaccharolyticum</name>
    <dbReference type="NCBI Taxonomy" id="354351"/>
    <lineage>
        <taxon>Bacteria</taxon>
        <taxon>Pseudomonadati</taxon>
        <taxon>Pseudomonadota</taxon>
        <taxon>Alphaproteobacteria</taxon>
        <taxon>Hyphomicrobiales</taxon>
        <taxon>Brucellaceae</taxon>
        <taxon>Pseudochrobactrum</taxon>
    </lineage>
</organism>
<evidence type="ECO:0000313" key="1">
    <source>
        <dbReference type="EMBL" id="RBO94838.1"/>
    </source>
</evidence>
<dbReference type="OrthoDB" id="9816564at2"/>
<dbReference type="Proteomes" id="UP000252893">
    <property type="component" value="Unassembled WGS sequence"/>
</dbReference>
<protein>
    <submittedName>
        <fullName evidence="1">Uncharacterized protein</fullName>
    </submittedName>
</protein>
<reference evidence="1 2" key="1">
    <citation type="submission" date="2018-06" db="EMBL/GenBank/DDBJ databases">
        <title>Genomic Encyclopedia of Type Strains, Phase IV (KMG-IV): sequencing the most valuable type-strain genomes for metagenomic binning, comparative biology and taxonomic classification.</title>
        <authorList>
            <person name="Goeker M."/>
        </authorList>
    </citation>
    <scope>NUCLEOTIDE SEQUENCE [LARGE SCALE GENOMIC DNA]</scope>
    <source>
        <strain evidence="1 2">DSM 25619</strain>
    </source>
</reference>
<gene>
    <name evidence="1" type="ORF">DFR47_104198</name>
</gene>